<dbReference type="EMBL" id="MU854438">
    <property type="protein sequence ID" value="KAK4038128.1"/>
    <property type="molecule type" value="Genomic_DNA"/>
</dbReference>
<feature type="transmembrane region" description="Helical" evidence="1">
    <location>
        <begin position="122"/>
        <end position="146"/>
    </location>
</feature>
<evidence type="ECO:0000313" key="3">
    <source>
        <dbReference type="Proteomes" id="UP001303115"/>
    </source>
</evidence>
<keyword evidence="1" id="KW-1133">Transmembrane helix</keyword>
<proteinExistence type="predicted"/>
<feature type="transmembrane region" description="Helical" evidence="1">
    <location>
        <begin position="237"/>
        <end position="257"/>
    </location>
</feature>
<feature type="transmembrane region" description="Helical" evidence="1">
    <location>
        <begin position="158"/>
        <end position="184"/>
    </location>
</feature>
<name>A0AAN6PDN8_9PEZI</name>
<accession>A0AAN6PDN8</accession>
<evidence type="ECO:0000313" key="2">
    <source>
        <dbReference type="EMBL" id="KAK4038128.1"/>
    </source>
</evidence>
<reference evidence="3" key="1">
    <citation type="journal article" date="2023" name="Mol. Phylogenet. Evol.">
        <title>Genome-scale phylogeny and comparative genomics of the fungal order Sordariales.</title>
        <authorList>
            <person name="Hensen N."/>
            <person name="Bonometti L."/>
            <person name="Westerberg I."/>
            <person name="Brannstrom I.O."/>
            <person name="Guillou S."/>
            <person name="Cros-Aarteil S."/>
            <person name="Calhoun S."/>
            <person name="Haridas S."/>
            <person name="Kuo A."/>
            <person name="Mondo S."/>
            <person name="Pangilinan J."/>
            <person name="Riley R."/>
            <person name="LaButti K."/>
            <person name="Andreopoulos B."/>
            <person name="Lipzen A."/>
            <person name="Chen C."/>
            <person name="Yan M."/>
            <person name="Daum C."/>
            <person name="Ng V."/>
            <person name="Clum A."/>
            <person name="Steindorff A."/>
            <person name="Ohm R.A."/>
            <person name="Martin F."/>
            <person name="Silar P."/>
            <person name="Natvig D.O."/>
            <person name="Lalanne C."/>
            <person name="Gautier V."/>
            <person name="Ament-Velasquez S.L."/>
            <person name="Kruys A."/>
            <person name="Hutchinson M.I."/>
            <person name="Powell A.J."/>
            <person name="Barry K."/>
            <person name="Miller A.N."/>
            <person name="Grigoriev I.V."/>
            <person name="Debuchy R."/>
            <person name="Gladieux P."/>
            <person name="Hiltunen Thoren M."/>
            <person name="Johannesson H."/>
        </authorList>
    </citation>
    <scope>NUCLEOTIDE SEQUENCE [LARGE SCALE GENOMIC DNA]</scope>
    <source>
        <strain evidence="3">CBS 284.82</strain>
    </source>
</reference>
<comment type="caution">
    <text evidence="2">The sequence shown here is derived from an EMBL/GenBank/DDBJ whole genome shotgun (WGS) entry which is preliminary data.</text>
</comment>
<dbReference type="Proteomes" id="UP001303115">
    <property type="component" value="Unassembled WGS sequence"/>
</dbReference>
<gene>
    <name evidence="2" type="ORF">C8A01DRAFT_48188</name>
</gene>
<keyword evidence="3" id="KW-1185">Reference proteome</keyword>
<evidence type="ECO:0000256" key="1">
    <source>
        <dbReference type="SAM" id="Phobius"/>
    </source>
</evidence>
<feature type="transmembrane region" description="Helical" evidence="1">
    <location>
        <begin position="372"/>
        <end position="393"/>
    </location>
</feature>
<keyword evidence="1" id="KW-0812">Transmembrane</keyword>
<feature type="transmembrane region" description="Helical" evidence="1">
    <location>
        <begin position="204"/>
        <end position="225"/>
    </location>
</feature>
<feature type="transmembrane region" description="Helical" evidence="1">
    <location>
        <begin position="331"/>
        <end position="352"/>
    </location>
</feature>
<organism evidence="2 3">
    <name type="scientific">Parachaetomium inaequale</name>
    <dbReference type="NCBI Taxonomy" id="2588326"/>
    <lineage>
        <taxon>Eukaryota</taxon>
        <taxon>Fungi</taxon>
        <taxon>Dikarya</taxon>
        <taxon>Ascomycota</taxon>
        <taxon>Pezizomycotina</taxon>
        <taxon>Sordariomycetes</taxon>
        <taxon>Sordariomycetidae</taxon>
        <taxon>Sordariales</taxon>
        <taxon>Chaetomiaceae</taxon>
        <taxon>Parachaetomium</taxon>
    </lineage>
</organism>
<protein>
    <submittedName>
        <fullName evidence="2">Uncharacterized protein</fullName>
    </submittedName>
</protein>
<keyword evidence="1" id="KW-0472">Membrane</keyword>
<sequence>MNLSPPAKPAWPTDQAPEDSCKSAGEFFATWMTSPDQIEAETYRGPGLDVTAFYLRVLYGLVDDKSITDGQLLWWFADTQKEAEMAGGEAHQEFLNTVVQPAVTFCGASVCRSLGWAGNADLAGIGVFASYYIEAALVTLYMAVLLAKSFRLWRGGRLLDAFLATLSDLVMGVFVFAAVVASASLHSILQVRNEANFSVTTYEIVTATLVTVFAVCPATLLYSLGGINDQDGIGPRPLLRAVFFALWALMLAVVNLGRATDPSRAALEAGVIGHPFEVYCQVIGTGPLEAVRVFAVASAGLGALWVLYLVFSRKFRRDGSAGASGKEGRRWRVVVAVLAWVVMWFFLGLFTALRARSIDLAGASDKSNEWSFGQIVAVATWAPVVLNFVYILFVGVEEGQGSKLPEGYVVVASTGNGSGGGEGGEVDEK</sequence>
<feature type="transmembrane region" description="Helical" evidence="1">
    <location>
        <begin position="293"/>
        <end position="311"/>
    </location>
</feature>
<dbReference type="AlphaFoldDB" id="A0AAN6PDN8"/>